<evidence type="ECO:0008006" key="4">
    <source>
        <dbReference type="Google" id="ProtNLM"/>
    </source>
</evidence>
<accession>A0A225E3K6</accession>
<proteinExistence type="predicted"/>
<keyword evidence="3" id="KW-1185">Reference proteome</keyword>
<protein>
    <recommendedName>
        <fullName evidence="4">Addiction module component</fullName>
    </recommendedName>
</protein>
<comment type="caution">
    <text evidence="2">The sequence shown here is derived from an EMBL/GenBank/DDBJ whole genome shotgun (WGS) entry which is preliminary data.</text>
</comment>
<dbReference type="Proteomes" id="UP000214646">
    <property type="component" value="Unassembled WGS sequence"/>
</dbReference>
<evidence type="ECO:0000313" key="2">
    <source>
        <dbReference type="EMBL" id="OWK45378.1"/>
    </source>
</evidence>
<dbReference type="InterPro" id="IPR013406">
    <property type="entry name" value="CHP02574_addiction_mod"/>
</dbReference>
<dbReference type="Pfam" id="PF09720">
    <property type="entry name" value="Unstab_antitox"/>
    <property type="match status" value="1"/>
</dbReference>
<dbReference type="EMBL" id="NIDE01000002">
    <property type="protein sequence ID" value="OWK45378.1"/>
    <property type="molecule type" value="Genomic_DNA"/>
</dbReference>
<dbReference type="OrthoDB" id="7173839at2"/>
<sequence length="74" mass="8375">MNHPAIDLPVDELTVDERLTLLGRLWDSLLDAGLPPVPAWHLDEVRRRMTAADSNPGASIPLEELRRERRGEQP</sequence>
<dbReference type="NCBIfam" id="TIGR02574">
    <property type="entry name" value="stabl_TIGR02574"/>
    <property type="match status" value="1"/>
</dbReference>
<feature type="compositionally biased region" description="Basic and acidic residues" evidence="1">
    <location>
        <begin position="63"/>
        <end position="74"/>
    </location>
</feature>
<evidence type="ECO:0000313" key="3">
    <source>
        <dbReference type="Proteomes" id="UP000214646"/>
    </source>
</evidence>
<name>A0A225E3K6_9BACT</name>
<organism evidence="2 3">
    <name type="scientific">Fimbriiglobus ruber</name>
    <dbReference type="NCBI Taxonomy" id="1908690"/>
    <lineage>
        <taxon>Bacteria</taxon>
        <taxon>Pseudomonadati</taxon>
        <taxon>Planctomycetota</taxon>
        <taxon>Planctomycetia</taxon>
        <taxon>Gemmatales</taxon>
        <taxon>Gemmataceae</taxon>
        <taxon>Fimbriiglobus</taxon>
    </lineage>
</organism>
<reference evidence="3" key="1">
    <citation type="submission" date="2017-06" db="EMBL/GenBank/DDBJ databases">
        <title>Genome analysis of Fimbriiglobus ruber SP5, the first member of the order Planctomycetales with confirmed chitinolytic capability.</title>
        <authorList>
            <person name="Ravin N.V."/>
            <person name="Rakitin A.L."/>
            <person name="Ivanova A.A."/>
            <person name="Beletsky A.V."/>
            <person name="Kulichevskaya I.S."/>
            <person name="Mardanov A.V."/>
            <person name="Dedysh S.N."/>
        </authorList>
    </citation>
    <scope>NUCLEOTIDE SEQUENCE [LARGE SCALE GENOMIC DNA]</scope>
    <source>
        <strain evidence="3">SP5</strain>
    </source>
</reference>
<dbReference type="RefSeq" id="WP_088253113.1">
    <property type="nucleotide sequence ID" value="NZ_NIDE01000002.1"/>
</dbReference>
<dbReference type="AlphaFoldDB" id="A0A225E3K6"/>
<feature type="region of interest" description="Disordered" evidence="1">
    <location>
        <begin position="50"/>
        <end position="74"/>
    </location>
</feature>
<evidence type="ECO:0000256" key="1">
    <source>
        <dbReference type="SAM" id="MobiDB-lite"/>
    </source>
</evidence>
<gene>
    <name evidence="2" type="ORF">FRUB_01709</name>
</gene>